<keyword evidence="11 19" id="KW-0460">Magnesium</keyword>
<keyword evidence="7 19" id="KW-1003">Cell membrane</keyword>
<evidence type="ECO:0000256" key="13">
    <source>
        <dbReference type="ARBA" id="ARBA00023136"/>
    </source>
</evidence>
<comment type="pathway">
    <text evidence="3 19">Cofactor biosynthesis; adenosylcobalamin biosynthesis; adenosylcobalamin from cob(II)yrinate a,c-diamide: step 7/7.</text>
</comment>
<organism evidence="20 21">
    <name type="scientific">Martelella mangrovi</name>
    <dbReference type="NCBI Taxonomy" id="1397477"/>
    <lineage>
        <taxon>Bacteria</taxon>
        <taxon>Pseudomonadati</taxon>
        <taxon>Pseudomonadota</taxon>
        <taxon>Alphaproteobacteria</taxon>
        <taxon>Hyphomicrobiales</taxon>
        <taxon>Aurantimonadaceae</taxon>
        <taxon>Martelella</taxon>
    </lineage>
</organism>
<proteinExistence type="inferred from homology"/>
<evidence type="ECO:0000256" key="2">
    <source>
        <dbReference type="ARBA" id="ARBA00004651"/>
    </source>
</evidence>
<comment type="subcellular location">
    <subcellularLocation>
        <location evidence="2 19">Cell membrane</location>
        <topology evidence="2 19">Multi-pass membrane protein</topology>
    </subcellularLocation>
</comment>
<protein>
    <recommendedName>
        <fullName evidence="6 19">Adenosylcobinamide-GDP ribazoletransferase</fullName>
        <ecNumber evidence="5 19">2.7.8.26</ecNumber>
    </recommendedName>
    <alternativeName>
        <fullName evidence="16 19">Cobalamin synthase</fullName>
    </alternativeName>
    <alternativeName>
        <fullName evidence="15 19">Cobalamin-5'-phosphate synthase</fullName>
    </alternativeName>
</protein>
<feature type="transmembrane region" description="Helical" evidence="19">
    <location>
        <begin position="185"/>
        <end position="204"/>
    </location>
</feature>
<dbReference type="Proteomes" id="UP001549164">
    <property type="component" value="Unassembled WGS sequence"/>
</dbReference>
<comment type="catalytic activity">
    <reaction evidence="18 19">
        <text>alpha-ribazole 5'-phosphate + adenosylcob(III)inamide-GDP = adenosylcob(III)alamin 5'-phosphate + GMP + H(+)</text>
        <dbReference type="Rhea" id="RHEA:23560"/>
        <dbReference type="ChEBI" id="CHEBI:15378"/>
        <dbReference type="ChEBI" id="CHEBI:57918"/>
        <dbReference type="ChEBI" id="CHEBI:58115"/>
        <dbReference type="ChEBI" id="CHEBI:60487"/>
        <dbReference type="ChEBI" id="CHEBI:60493"/>
        <dbReference type="EC" id="2.7.8.26"/>
    </reaction>
</comment>
<keyword evidence="12 19" id="KW-1133">Transmembrane helix</keyword>
<dbReference type="PANTHER" id="PTHR34148">
    <property type="entry name" value="ADENOSYLCOBINAMIDE-GDP RIBAZOLETRANSFERASE"/>
    <property type="match status" value="1"/>
</dbReference>
<keyword evidence="13 19" id="KW-0472">Membrane</keyword>
<feature type="transmembrane region" description="Helical" evidence="19">
    <location>
        <begin position="144"/>
        <end position="164"/>
    </location>
</feature>
<evidence type="ECO:0000256" key="7">
    <source>
        <dbReference type="ARBA" id="ARBA00022475"/>
    </source>
</evidence>
<dbReference type="Pfam" id="PF02654">
    <property type="entry name" value="CobS"/>
    <property type="match status" value="1"/>
</dbReference>
<comment type="caution">
    <text evidence="20">The sequence shown here is derived from an EMBL/GenBank/DDBJ whole genome shotgun (WGS) entry which is preliminary data.</text>
</comment>
<evidence type="ECO:0000256" key="17">
    <source>
        <dbReference type="ARBA" id="ARBA00048623"/>
    </source>
</evidence>
<evidence type="ECO:0000256" key="19">
    <source>
        <dbReference type="HAMAP-Rule" id="MF_00719"/>
    </source>
</evidence>
<evidence type="ECO:0000256" key="9">
    <source>
        <dbReference type="ARBA" id="ARBA00022679"/>
    </source>
</evidence>
<feature type="transmembrane region" description="Helical" evidence="19">
    <location>
        <begin position="116"/>
        <end position="138"/>
    </location>
</feature>
<evidence type="ECO:0000256" key="11">
    <source>
        <dbReference type="ARBA" id="ARBA00022842"/>
    </source>
</evidence>
<keyword evidence="21" id="KW-1185">Reference proteome</keyword>
<evidence type="ECO:0000256" key="16">
    <source>
        <dbReference type="ARBA" id="ARBA00032853"/>
    </source>
</evidence>
<evidence type="ECO:0000256" key="5">
    <source>
        <dbReference type="ARBA" id="ARBA00013200"/>
    </source>
</evidence>
<dbReference type="InterPro" id="IPR003805">
    <property type="entry name" value="CobS"/>
</dbReference>
<feature type="transmembrane region" description="Helical" evidence="19">
    <location>
        <begin position="210"/>
        <end position="228"/>
    </location>
</feature>
<comment type="cofactor">
    <cofactor evidence="1 19">
        <name>Mg(2+)</name>
        <dbReference type="ChEBI" id="CHEBI:18420"/>
    </cofactor>
</comment>
<evidence type="ECO:0000313" key="20">
    <source>
        <dbReference type="EMBL" id="MET3599303.1"/>
    </source>
</evidence>
<gene>
    <name evidence="19" type="primary">cobS</name>
    <name evidence="20" type="ORF">ABID12_001234</name>
</gene>
<feature type="transmembrane region" description="Helical" evidence="19">
    <location>
        <begin position="240"/>
        <end position="258"/>
    </location>
</feature>
<evidence type="ECO:0000313" key="21">
    <source>
        <dbReference type="Proteomes" id="UP001549164"/>
    </source>
</evidence>
<evidence type="ECO:0000256" key="4">
    <source>
        <dbReference type="ARBA" id="ARBA00010561"/>
    </source>
</evidence>
<comment type="function">
    <text evidence="14 19">Joins adenosylcobinamide-GDP and alpha-ribazole to generate adenosylcobalamin (Ado-cobalamin). Also synthesizes adenosylcobalamin 5'-phosphate from adenosylcobinamide-GDP and alpha-ribazole 5'-phosphate.</text>
</comment>
<accession>A0ABV2I8S9</accession>
<evidence type="ECO:0000256" key="6">
    <source>
        <dbReference type="ARBA" id="ARBA00015850"/>
    </source>
</evidence>
<dbReference type="GO" id="GO:0051073">
    <property type="term" value="F:adenosylcobinamide-GDP ribazoletransferase activity"/>
    <property type="evidence" value="ECO:0007669"/>
    <property type="project" value="UniProtKB-EC"/>
</dbReference>
<comment type="similarity">
    <text evidence="4 19">Belongs to the CobS family.</text>
</comment>
<evidence type="ECO:0000256" key="10">
    <source>
        <dbReference type="ARBA" id="ARBA00022692"/>
    </source>
</evidence>
<comment type="catalytic activity">
    <reaction evidence="17 19">
        <text>alpha-ribazole + adenosylcob(III)inamide-GDP = adenosylcob(III)alamin + GMP + H(+)</text>
        <dbReference type="Rhea" id="RHEA:16049"/>
        <dbReference type="ChEBI" id="CHEBI:10329"/>
        <dbReference type="ChEBI" id="CHEBI:15378"/>
        <dbReference type="ChEBI" id="CHEBI:18408"/>
        <dbReference type="ChEBI" id="CHEBI:58115"/>
        <dbReference type="ChEBI" id="CHEBI:60487"/>
        <dbReference type="EC" id="2.7.8.26"/>
    </reaction>
</comment>
<evidence type="ECO:0000256" key="12">
    <source>
        <dbReference type="ARBA" id="ARBA00022989"/>
    </source>
</evidence>
<keyword evidence="10 19" id="KW-0812">Transmembrane</keyword>
<evidence type="ECO:0000256" key="3">
    <source>
        <dbReference type="ARBA" id="ARBA00004663"/>
    </source>
</evidence>
<dbReference type="PANTHER" id="PTHR34148:SF1">
    <property type="entry name" value="ADENOSYLCOBINAMIDE-GDP RIBAZOLETRANSFERASE"/>
    <property type="match status" value="1"/>
</dbReference>
<evidence type="ECO:0000256" key="18">
    <source>
        <dbReference type="ARBA" id="ARBA00049504"/>
    </source>
</evidence>
<feature type="transmembrane region" description="Helical" evidence="19">
    <location>
        <begin position="39"/>
        <end position="62"/>
    </location>
</feature>
<keyword evidence="8 19" id="KW-0169">Cobalamin biosynthesis</keyword>
<reference evidence="20 21" key="1">
    <citation type="submission" date="2024-06" db="EMBL/GenBank/DDBJ databases">
        <title>Genomic Encyclopedia of Type Strains, Phase IV (KMG-IV): sequencing the most valuable type-strain genomes for metagenomic binning, comparative biology and taxonomic classification.</title>
        <authorList>
            <person name="Goeker M."/>
        </authorList>
    </citation>
    <scope>NUCLEOTIDE SEQUENCE [LARGE SCALE GENOMIC DNA]</scope>
    <source>
        <strain evidence="20 21">DSM 28102</strain>
    </source>
</reference>
<name>A0ABV2I8S9_9HYPH</name>
<dbReference type="HAMAP" id="MF_00719">
    <property type="entry name" value="CobS"/>
    <property type="match status" value="1"/>
</dbReference>
<evidence type="ECO:0000256" key="8">
    <source>
        <dbReference type="ARBA" id="ARBA00022573"/>
    </source>
</evidence>
<dbReference type="RefSeq" id="WP_354433501.1">
    <property type="nucleotide sequence ID" value="NZ_JBEPLY010000003.1"/>
</dbReference>
<dbReference type="NCBIfam" id="TIGR00317">
    <property type="entry name" value="cobS"/>
    <property type="match status" value="1"/>
</dbReference>
<dbReference type="EMBL" id="JBEPLY010000003">
    <property type="protein sequence ID" value="MET3599303.1"/>
    <property type="molecule type" value="Genomic_DNA"/>
</dbReference>
<dbReference type="EC" id="2.7.8.26" evidence="5 19"/>
<evidence type="ECO:0000256" key="14">
    <source>
        <dbReference type="ARBA" id="ARBA00025228"/>
    </source>
</evidence>
<sequence>MTRWNRVVTDLATATGFLTRYPLPAGMQTEKPEGARAAWAFPLVASLAMVLPALVLVLFSALGAGPLLSTLSAIATSLLVTGGLHEDGLADSADGLFGGRTRDDVLAIMKDSRTGAYGTLALVLSITLRATALAMLVAKGPENAALLFIAAAAAGRAVMVRQWYALPLARADGVAATLGRPDKNNTLCAAIISLVIVALASALAGALVPALFALVALAVSAYAFTFFVRRRIGGHTGDTLGAIAQIGETVFLIALVILV</sequence>
<evidence type="ECO:0000256" key="1">
    <source>
        <dbReference type="ARBA" id="ARBA00001946"/>
    </source>
</evidence>
<keyword evidence="9 19" id="KW-0808">Transferase</keyword>
<evidence type="ECO:0000256" key="15">
    <source>
        <dbReference type="ARBA" id="ARBA00032605"/>
    </source>
</evidence>